<dbReference type="RefSeq" id="WP_347604393.1">
    <property type="nucleotide sequence ID" value="NZ_JBDPZC010000001.1"/>
</dbReference>
<dbReference type="EMBL" id="JBDPZC010000001">
    <property type="protein sequence ID" value="MEO3711148.1"/>
    <property type="molecule type" value="Genomic_DNA"/>
</dbReference>
<sequence>MDIDLRPALPEDIAACVDLRGRTRENAIPPERLAALGITVASWSGQVSRGELIGHVAWAGEVMAGYAFGDVGSGEVVVLALLPAFEGRGLGRRLLLRLVADLRARGHRRLFLGCGSDPALRSHGFYRRLGWRPTGRTDRFGDEELELLPDATAP</sequence>
<evidence type="ECO:0000259" key="3">
    <source>
        <dbReference type="PROSITE" id="PS51186"/>
    </source>
</evidence>
<organism evidence="4 5">
    <name type="scientific">Roseateles flavus</name>
    <dbReference type="NCBI Taxonomy" id="3149041"/>
    <lineage>
        <taxon>Bacteria</taxon>
        <taxon>Pseudomonadati</taxon>
        <taxon>Pseudomonadota</taxon>
        <taxon>Betaproteobacteria</taxon>
        <taxon>Burkholderiales</taxon>
        <taxon>Sphaerotilaceae</taxon>
        <taxon>Roseateles</taxon>
    </lineage>
</organism>
<dbReference type="PANTHER" id="PTHR43877">
    <property type="entry name" value="AMINOALKYLPHOSPHONATE N-ACETYLTRANSFERASE-RELATED-RELATED"/>
    <property type="match status" value="1"/>
</dbReference>
<dbReference type="GO" id="GO:0016746">
    <property type="term" value="F:acyltransferase activity"/>
    <property type="evidence" value="ECO:0007669"/>
    <property type="project" value="UniProtKB-KW"/>
</dbReference>
<dbReference type="PROSITE" id="PS51186">
    <property type="entry name" value="GNAT"/>
    <property type="match status" value="1"/>
</dbReference>
<evidence type="ECO:0000313" key="4">
    <source>
        <dbReference type="EMBL" id="MEO3711148.1"/>
    </source>
</evidence>
<dbReference type="Proteomes" id="UP001462640">
    <property type="component" value="Unassembled WGS sequence"/>
</dbReference>
<keyword evidence="5" id="KW-1185">Reference proteome</keyword>
<evidence type="ECO:0000256" key="1">
    <source>
        <dbReference type="ARBA" id="ARBA00022679"/>
    </source>
</evidence>
<dbReference type="Gene3D" id="3.40.630.30">
    <property type="match status" value="1"/>
</dbReference>
<comment type="caution">
    <text evidence="4">The sequence shown here is derived from an EMBL/GenBank/DDBJ whole genome shotgun (WGS) entry which is preliminary data.</text>
</comment>
<gene>
    <name evidence="4" type="ORF">ABDJ40_00040</name>
</gene>
<proteinExistence type="predicted"/>
<dbReference type="InterPro" id="IPR000182">
    <property type="entry name" value="GNAT_dom"/>
</dbReference>
<dbReference type="SUPFAM" id="SSF55729">
    <property type="entry name" value="Acyl-CoA N-acyltransferases (Nat)"/>
    <property type="match status" value="1"/>
</dbReference>
<dbReference type="Pfam" id="PF00583">
    <property type="entry name" value="Acetyltransf_1"/>
    <property type="match status" value="1"/>
</dbReference>
<keyword evidence="1 4" id="KW-0808">Transferase</keyword>
<keyword evidence="2 4" id="KW-0012">Acyltransferase</keyword>
<dbReference type="InterPro" id="IPR016181">
    <property type="entry name" value="Acyl_CoA_acyltransferase"/>
</dbReference>
<protein>
    <submittedName>
        <fullName evidence="4">GNAT family N-acetyltransferase</fullName>
        <ecNumber evidence="4">2.3.1.-</ecNumber>
    </submittedName>
</protein>
<feature type="domain" description="N-acetyltransferase" evidence="3">
    <location>
        <begin position="3"/>
        <end position="154"/>
    </location>
</feature>
<evidence type="ECO:0000256" key="2">
    <source>
        <dbReference type="ARBA" id="ARBA00023315"/>
    </source>
</evidence>
<dbReference type="InterPro" id="IPR050832">
    <property type="entry name" value="Bact_Acetyltransf"/>
</dbReference>
<accession>A0ABV0G7Y4</accession>
<reference evidence="4 5" key="1">
    <citation type="submission" date="2024-05" db="EMBL/GenBank/DDBJ databases">
        <title>Roseateles sp. 2.12 16S ribosomal RNA gene Genome sequencing and assembly.</title>
        <authorList>
            <person name="Woo H."/>
        </authorList>
    </citation>
    <scope>NUCLEOTIDE SEQUENCE [LARGE SCALE GENOMIC DNA]</scope>
    <source>
        <strain evidence="4 5">2.12</strain>
    </source>
</reference>
<evidence type="ECO:0000313" key="5">
    <source>
        <dbReference type="Proteomes" id="UP001462640"/>
    </source>
</evidence>
<name>A0ABV0G7Y4_9BURK</name>
<dbReference type="EC" id="2.3.1.-" evidence="4"/>